<dbReference type="Proteomes" id="UP000286701">
    <property type="component" value="Unassembled WGS sequence"/>
</dbReference>
<keyword evidence="2" id="KW-1185">Reference proteome</keyword>
<dbReference type="AlphaFoldDB" id="A0A3S3VFB6"/>
<reference evidence="1 2" key="1">
    <citation type="submission" date="2019-01" db="EMBL/GenBank/DDBJ databases">
        <title>Mucilaginibacter antarcticum sp. nov., isolated from antarctic soil.</title>
        <authorList>
            <person name="Yan Y.-Q."/>
            <person name="Du Z.-J."/>
        </authorList>
    </citation>
    <scope>NUCLEOTIDE SEQUENCE [LARGE SCALE GENOMIC DNA]</scope>
    <source>
        <strain evidence="1 2">F01003</strain>
    </source>
</reference>
<gene>
    <name evidence="1" type="ORF">EPL05_22525</name>
</gene>
<proteinExistence type="predicted"/>
<dbReference type="EMBL" id="SBIW01000029">
    <property type="protein sequence ID" value="RWY47089.1"/>
    <property type="molecule type" value="Genomic_DNA"/>
</dbReference>
<dbReference type="RefSeq" id="WP_128536246.1">
    <property type="nucleotide sequence ID" value="NZ_SBIW01000029.1"/>
</dbReference>
<evidence type="ECO:0000313" key="1">
    <source>
        <dbReference type="EMBL" id="RWY47089.1"/>
    </source>
</evidence>
<organism evidence="1 2">
    <name type="scientific">Mucilaginibacter gilvus</name>
    <dbReference type="NCBI Taxonomy" id="2305909"/>
    <lineage>
        <taxon>Bacteria</taxon>
        <taxon>Pseudomonadati</taxon>
        <taxon>Bacteroidota</taxon>
        <taxon>Sphingobacteriia</taxon>
        <taxon>Sphingobacteriales</taxon>
        <taxon>Sphingobacteriaceae</taxon>
        <taxon>Mucilaginibacter</taxon>
    </lineage>
</organism>
<protein>
    <submittedName>
        <fullName evidence="1">Uncharacterized protein</fullName>
    </submittedName>
</protein>
<comment type="caution">
    <text evidence="1">The sequence shown here is derived from an EMBL/GenBank/DDBJ whole genome shotgun (WGS) entry which is preliminary data.</text>
</comment>
<evidence type="ECO:0000313" key="2">
    <source>
        <dbReference type="Proteomes" id="UP000286701"/>
    </source>
</evidence>
<accession>A0A3S3VFB6</accession>
<sequence>MTDYFWDVACGPGFPLIRLQALRFWPVPAAIPNAITAQHSHHVMLNLFQRPICLVATMQATYLSRGVPK</sequence>
<name>A0A3S3VFB6_9SPHI</name>